<evidence type="ECO:0000313" key="3">
    <source>
        <dbReference type="Proteomes" id="UP000546642"/>
    </source>
</evidence>
<keyword evidence="1" id="KW-1133">Transmembrane helix</keyword>
<keyword evidence="1" id="KW-0472">Membrane</keyword>
<reference evidence="2 3" key="1">
    <citation type="submission" date="2020-08" db="EMBL/GenBank/DDBJ databases">
        <title>Sequencing the genomes of 1000 actinobacteria strains.</title>
        <authorList>
            <person name="Klenk H.-P."/>
        </authorList>
    </citation>
    <scope>NUCLEOTIDE SEQUENCE [LARGE SCALE GENOMIC DNA]</scope>
    <source>
        <strain evidence="2 3">DSM 46659</strain>
    </source>
</reference>
<feature type="transmembrane region" description="Helical" evidence="1">
    <location>
        <begin position="17"/>
        <end position="37"/>
    </location>
</feature>
<evidence type="ECO:0000313" key="2">
    <source>
        <dbReference type="EMBL" id="MBB6170523.1"/>
    </source>
</evidence>
<sequence length="120" mass="13312">MNDVARKKKGKYKWFKFGAWLGFFVVVILLAAPSWGVSNRNTWYEPLIVCSPSLVAGPPILDFGDWDKDYGSGVSETRLNTICEARRGQRQALAIIAAIPTVLLGARAMAIRESENIQGR</sequence>
<keyword evidence="1" id="KW-0812">Transmembrane</keyword>
<gene>
    <name evidence="2" type="ORF">HNR23_000583</name>
</gene>
<dbReference type="EMBL" id="JACHDS010000001">
    <property type="protein sequence ID" value="MBB6170523.1"/>
    <property type="molecule type" value="Genomic_DNA"/>
</dbReference>
<accession>A0A7X0D3T3</accession>
<feature type="transmembrane region" description="Helical" evidence="1">
    <location>
        <begin position="92"/>
        <end position="110"/>
    </location>
</feature>
<keyword evidence="3" id="KW-1185">Reference proteome</keyword>
<comment type="caution">
    <text evidence="2">The sequence shown here is derived from an EMBL/GenBank/DDBJ whole genome shotgun (WGS) entry which is preliminary data.</text>
</comment>
<dbReference type="RefSeq" id="WP_184073232.1">
    <property type="nucleotide sequence ID" value="NZ_JACHDS010000001.1"/>
</dbReference>
<evidence type="ECO:0000256" key="1">
    <source>
        <dbReference type="SAM" id="Phobius"/>
    </source>
</evidence>
<dbReference type="Proteomes" id="UP000546642">
    <property type="component" value="Unassembled WGS sequence"/>
</dbReference>
<name>A0A7X0D3T3_9ACTN</name>
<protein>
    <submittedName>
        <fullName evidence="2">Uncharacterized protein</fullName>
    </submittedName>
</protein>
<dbReference type="AlphaFoldDB" id="A0A7X0D3T3"/>
<organism evidence="2 3">
    <name type="scientific">Nocardiopsis mwathae</name>
    <dbReference type="NCBI Taxonomy" id="1472723"/>
    <lineage>
        <taxon>Bacteria</taxon>
        <taxon>Bacillati</taxon>
        <taxon>Actinomycetota</taxon>
        <taxon>Actinomycetes</taxon>
        <taxon>Streptosporangiales</taxon>
        <taxon>Nocardiopsidaceae</taxon>
        <taxon>Nocardiopsis</taxon>
    </lineage>
</organism>
<proteinExistence type="predicted"/>